<feature type="chain" id="PRO_5034613387" evidence="5">
    <location>
        <begin position="21"/>
        <end position="440"/>
    </location>
</feature>
<feature type="transmembrane region" description="Helical" evidence="5">
    <location>
        <begin position="417"/>
        <end position="439"/>
    </location>
</feature>
<feature type="compositionally biased region" description="Basic and acidic residues" evidence="6">
    <location>
        <begin position="377"/>
        <end position="392"/>
    </location>
</feature>
<dbReference type="SUPFAM" id="SSF63712">
    <property type="entry name" value="Nicotinic receptor ligand binding domain-like"/>
    <property type="match status" value="1"/>
</dbReference>
<evidence type="ECO:0000259" key="8">
    <source>
        <dbReference type="Pfam" id="PF02932"/>
    </source>
</evidence>
<keyword evidence="4 5" id="KW-0472">Membrane</keyword>
<evidence type="ECO:0000256" key="3">
    <source>
        <dbReference type="ARBA" id="ARBA00022989"/>
    </source>
</evidence>
<reference evidence="10" key="1">
    <citation type="submission" date="2025-08" db="UniProtKB">
        <authorList>
            <consortium name="RefSeq"/>
        </authorList>
    </citation>
    <scope>IDENTIFICATION</scope>
    <source>
        <tissue evidence="10">Whole sample</tissue>
    </source>
</reference>
<keyword evidence="5" id="KW-0732">Signal</keyword>
<dbReference type="PANTHER" id="PTHR18945">
    <property type="entry name" value="NEUROTRANSMITTER GATED ION CHANNEL"/>
    <property type="match status" value="1"/>
</dbReference>
<accession>A0A8B8DI33</accession>
<dbReference type="GO" id="GO:0016020">
    <property type="term" value="C:membrane"/>
    <property type="evidence" value="ECO:0007669"/>
    <property type="project" value="UniProtKB-SubCell"/>
</dbReference>
<protein>
    <submittedName>
        <fullName evidence="10">Acetylcholine receptor subunit alpha-type acr-16-like</fullName>
    </submittedName>
</protein>
<dbReference type="OrthoDB" id="5809364at2759"/>
<evidence type="ECO:0000256" key="1">
    <source>
        <dbReference type="ARBA" id="ARBA00004141"/>
    </source>
</evidence>
<dbReference type="InterPro" id="IPR018000">
    <property type="entry name" value="Neurotransmitter_ion_chnl_CS"/>
</dbReference>
<dbReference type="FunFam" id="2.70.170.10:FF:000028">
    <property type="entry name" value="AcetylCholine Receptor"/>
    <property type="match status" value="1"/>
</dbReference>
<feature type="transmembrane region" description="Helical" evidence="5">
    <location>
        <begin position="258"/>
        <end position="276"/>
    </location>
</feature>
<feature type="domain" description="Neurotransmitter-gated ion-channel transmembrane" evidence="8">
    <location>
        <begin position="234"/>
        <end position="427"/>
    </location>
</feature>
<dbReference type="Pfam" id="PF02931">
    <property type="entry name" value="Neur_chan_LBD"/>
    <property type="match status" value="1"/>
</dbReference>
<keyword evidence="5" id="KW-0406">Ion transport</keyword>
<keyword evidence="5" id="KW-0813">Transport</keyword>
<proteinExistence type="inferred from homology"/>
<dbReference type="Proteomes" id="UP000694844">
    <property type="component" value="Chromosome 3"/>
</dbReference>
<dbReference type="AlphaFoldDB" id="A0A8B8DI33"/>
<feature type="region of interest" description="Disordered" evidence="6">
    <location>
        <begin position="343"/>
        <end position="392"/>
    </location>
</feature>
<dbReference type="InterPro" id="IPR006201">
    <property type="entry name" value="Neur_channel"/>
</dbReference>
<keyword evidence="2 5" id="KW-0812">Transmembrane</keyword>
<dbReference type="InterPro" id="IPR006029">
    <property type="entry name" value="Neurotrans-gated_channel_TM"/>
</dbReference>
<keyword evidence="9" id="KW-1185">Reference proteome</keyword>
<evidence type="ECO:0000256" key="5">
    <source>
        <dbReference type="RuleBase" id="RU000687"/>
    </source>
</evidence>
<comment type="similarity">
    <text evidence="5">Belongs to the ligand-gated ion channel (TC 1.A.9) family.</text>
</comment>
<feature type="compositionally biased region" description="Basic and acidic residues" evidence="6">
    <location>
        <begin position="347"/>
        <end position="357"/>
    </location>
</feature>
<keyword evidence="5" id="KW-0407">Ion channel</keyword>
<dbReference type="CDD" id="cd19051">
    <property type="entry name" value="LGIC_TM_cation"/>
    <property type="match status" value="1"/>
</dbReference>
<feature type="transmembrane region" description="Helical" evidence="5">
    <location>
        <begin position="288"/>
        <end position="311"/>
    </location>
</feature>
<evidence type="ECO:0000313" key="10">
    <source>
        <dbReference type="RefSeq" id="XP_022327792.1"/>
    </source>
</evidence>
<keyword evidence="3 5" id="KW-1133">Transmembrane helix</keyword>
<evidence type="ECO:0000256" key="6">
    <source>
        <dbReference type="SAM" id="MobiDB-lite"/>
    </source>
</evidence>
<comment type="subcellular location">
    <subcellularLocation>
        <location evidence="1">Membrane</location>
        <topology evidence="1">Multi-pass membrane protein</topology>
    </subcellularLocation>
</comment>
<evidence type="ECO:0000256" key="4">
    <source>
        <dbReference type="ARBA" id="ARBA00023136"/>
    </source>
</evidence>
<dbReference type="GO" id="GO:0004888">
    <property type="term" value="F:transmembrane signaling receptor activity"/>
    <property type="evidence" value="ECO:0007669"/>
    <property type="project" value="InterPro"/>
</dbReference>
<evidence type="ECO:0000259" key="7">
    <source>
        <dbReference type="Pfam" id="PF02931"/>
    </source>
</evidence>
<dbReference type="GO" id="GO:0005230">
    <property type="term" value="F:extracellular ligand-gated monoatomic ion channel activity"/>
    <property type="evidence" value="ECO:0007669"/>
    <property type="project" value="InterPro"/>
</dbReference>
<feature type="compositionally biased region" description="Low complexity" evidence="6">
    <location>
        <begin position="358"/>
        <end position="367"/>
    </location>
</feature>
<dbReference type="InterPro" id="IPR038050">
    <property type="entry name" value="Neuro_actylchol_rec"/>
</dbReference>
<organism evidence="9 10">
    <name type="scientific">Crassostrea virginica</name>
    <name type="common">Eastern oyster</name>
    <dbReference type="NCBI Taxonomy" id="6565"/>
    <lineage>
        <taxon>Eukaryota</taxon>
        <taxon>Metazoa</taxon>
        <taxon>Spiralia</taxon>
        <taxon>Lophotrochozoa</taxon>
        <taxon>Mollusca</taxon>
        <taxon>Bivalvia</taxon>
        <taxon>Autobranchia</taxon>
        <taxon>Pteriomorphia</taxon>
        <taxon>Ostreida</taxon>
        <taxon>Ostreoidea</taxon>
        <taxon>Ostreidae</taxon>
        <taxon>Crassostrea</taxon>
    </lineage>
</organism>
<dbReference type="KEGG" id="cvn:111127077"/>
<dbReference type="Gene3D" id="1.20.58.390">
    <property type="entry name" value="Neurotransmitter-gated ion-channel transmembrane domain"/>
    <property type="match status" value="1"/>
</dbReference>
<dbReference type="SUPFAM" id="SSF90112">
    <property type="entry name" value="Neurotransmitter-gated ion-channel transmembrane pore"/>
    <property type="match status" value="1"/>
</dbReference>
<feature type="transmembrane region" description="Helical" evidence="5">
    <location>
        <begin position="228"/>
        <end position="251"/>
    </location>
</feature>
<dbReference type="InterPro" id="IPR036734">
    <property type="entry name" value="Neur_chan_lig-bd_sf"/>
</dbReference>
<evidence type="ECO:0000256" key="2">
    <source>
        <dbReference type="ARBA" id="ARBA00022692"/>
    </source>
</evidence>
<dbReference type="RefSeq" id="XP_022327792.1">
    <property type="nucleotide sequence ID" value="XM_022472084.1"/>
</dbReference>
<dbReference type="PRINTS" id="PR00252">
    <property type="entry name" value="NRIONCHANNEL"/>
</dbReference>
<dbReference type="InterPro" id="IPR036719">
    <property type="entry name" value="Neuro-gated_channel_TM_sf"/>
</dbReference>
<feature type="domain" description="Neurotransmitter-gated ion-channel ligand-binding" evidence="7">
    <location>
        <begin position="26"/>
        <end position="225"/>
    </location>
</feature>
<sequence>MIQTIFMLTIMTFVLTVVFANRTSMESLYRDLLRDYNPHIRPNDDQTQRTVISVTMHLISINEIEELTGVMSTVVNVDVMWRDPRMTWNKTKYIDVTDILFPQELVWKPDLVVTNPAKKVRKIGFEDIMIRYNNNGIAYWYTGDYLETSCDIDVTHFPFDRQVCTIVMIPWNYRQNELTMSIAQNNVQMENFTANGEWILYKTTAERVGDRPYEYIYFNLYLERRSSFFIINLFIPVVLLVLLNCMVFLLSPDSGERVGYAITCLLAITVYMTLVSETIPKTSKPICILSIVLLVLLMVSTVICFLTIISLNFHFRSKQKPLPEWLAKITRALRCANIKRRCGNNPRSDRRERKETSTETSQSQTDVESSKTQSIEDSEHTSNGKSVHLEEESENCHEPQDHDLETWKTFAVLFDHYCFLFCCISLLIGSLYFVIFTNIM</sequence>
<dbReference type="Pfam" id="PF02932">
    <property type="entry name" value="Neur_chan_memb"/>
    <property type="match status" value="1"/>
</dbReference>
<dbReference type="CDD" id="cd18989">
    <property type="entry name" value="LGIC_ECD_cation"/>
    <property type="match status" value="1"/>
</dbReference>
<dbReference type="PROSITE" id="PS00236">
    <property type="entry name" value="NEUROTR_ION_CHANNEL"/>
    <property type="match status" value="1"/>
</dbReference>
<evidence type="ECO:0000313" key="9">
    <source>
        <dbReference type="Proteomes" id="UP000694844"/>
    </source>
</evidence>
<dbReference type="GeneID" id="111127077"/>
<name>A0A8B8DI33_CRAVI</name>
<feature type="signal peptide" evidence="5">
    <location>
        <begin position="1"/>
        <end position="20"/>
    </location>
</feature>
<gene>
    <name evidence="10" type="primary">LOC111127077</name>
</gene>
<dbReference type="Gene3D" id="2.70.170.10">
    <property type="entry name" value="Neurotransmitter-gated ion-channel ligand-binding domain"/>
    <property type="match status" value="1"/>
</dbReference>
<dbReference type="InterPro" id="IPR006202">
    <property type="entry name" value="Neur_chan_lig-bd"/>
</dbReference>